<proteinExistence type="predicted"/>
<keyword evidence="1" id="KW-1133">Transmembrane helix</keyword>
<dbReference type="KEGG" id="nli:G3M70_02860"/>
<sequence length="142" mass="15747">MTPQAMIKKMFWIGLFSWMVSGTAKAQCIHEIGAGGNGSSFTLLPTPTQGDLLVFGLTVLILWGFSAWMMNQFFPNRIAGATPKAGIQNPELYGLKSRTDEALEQVEAEYEEMILSRMDQVENNKASHQEAQEFRSQQAASV</sequence>
<reference evidence="2 3" key="1">
    <citation type="submission" date="2020-02" db="EMBL/GenBank/DDBJ databases">
        <title>Genomic and physiological characterization of two novel Nitrospinaceae genera.</title>
        <authorList>
            <person name="Mueller A.J."/>
            <person name="Jung M.-Y."/>
            <person name="Strachan C.R."/>
            <person name="Herbold C.W."/>
            <person name="Kirkegaard R.H."/>
            <person name="Daims H."/>
        </authorList>
    </citation>
    <scope>NUCLEOTIDE SEQUENCE [LARGE SCALE GENOMIC DNA]</scope>
    <source>
        <strain evidence="2">EB</strain>
    </source>
</reference>
<keyword evidence="1" id="KW-0812">Transmembrane</keyword>
<dbReference type="Proteomes" id="UP000594688">
    <property type="component" value="Chromosome"/>
</dbReference>
<accession>A0A7T0BTY7</accession>
<feature type="transmembrane region" description="Helical" evidence="1">
    <location>
        <begin position="50"/>
        <end position="70"/>
    </location>
</feature>
<organism evidence="2 3">
    <name type="scientific">Candidatus Nitronauta litoralis</name>
    <dbReference type="NCBI Taxonomy" id="2705533"/>
    <lineage>
        <taxon>Bacteria</taxon>
        <taxon>Pseudomonadati</taxon>
        <taxon>Nitrospinota/Tectimicrobiota group</taxon>
        <taxon>Nitrospinota</taxon>
        <taxon>Nitrospinia</taxon>
        <taxon>Nitrospinales</taxon>
        <taxon>Nitrospinaceae</taxon>
        <taxon>Candidatus Nitronauta</taxon>
    </lineage>
</organism>
<dbReference type="EMBL" id="CP048685">
    <property type="protein sequence ID" value="QPJ60883.1"/>
    <property type="molecule type" value="Genomic_DNA"/>
</dbReference>
<dbReference type="AlphaFoldDB" id="A0A7T0BTY7"/>
<protein>
    <submittedName>
        <fullName evidence="2">Uncharacterized protein</fullName>
    </submittedName>
</protein>
<gene>
    <name evidence="2" type="ORF">G3M70_02860</name>
</gene>
<evidence type="ECO:0000313" key="2">
    <source>
        <dbReference type="EMBL" id="QPJ60883.1"/>
    </source>
</evidence>
<evidence type="ECO:0000313" key="3">
    <source>
        <dbReference type="Proteomes" id="UP000594688"/>
    </source>
</evidence>
<evidence type="ECO:0000256" key="1">
    <source>
        <dbReference type="SAM" id="Phobius"/>
    </source>
</evidence>
<name>A0A7T0BTY7_9BACT</name>
<keyword evidence="1" id="KW-0472">Membrane</keyword>